<feature type="domain" description="GAG-pre-integrase" evidence="2">
    <location>
        <begin position="226"/>
        <end position="291"/>
    </location>
</feature>
<evidence type="ECO:0008006" key="5">
    <source>
        <dbReference type="Google" id="ProtNLM"/>
    </source>
</evidence>
<dbReference type="Pfam" id="PF03732">
    <property type="entry name" value="Retrotrans_gag"/>
    <property type="match status" value="1"/>
</dbReference>
<evidence type="ECO:0000313" key="4">
    <source>
        <dbReference type="Proteomes" id="UP000607653"/>
    </source>
</evidence>
<evidence type="ECO:0000313" key="3">
    <source>
        <dbReference type="EMBL" id="DAD30116.1"/>
    </source>
</evidence>
<organism evidence="3 4">
    <name type="scientific">Nelumbo nucifera</name>
    <name type="common">Sacred lotus</name>
    <dbReference type="NCBI Taxonomy" id="4432"/>
    <lineage>
        <taxon>Eukaryota</taxon>
        <taxon>Viridiplantae</taxon>
        <taxon>Streptophyta</taxon>
        <taxon>Embryophyta</taxon>
        <taxon>Tracheophyta</taxon>
        <taxon>Spermatophyta</taxon>
        <taxon>Magnoliopsida</taxon>
        <taxon>Proteales</taxon>
        <taxon>Nelumbonaceae</taxon>
        <taxon>Nelumbo</taxon>
    </lineage>
</organism>
<sequence length="293" mass="33587">MDAYLQGQDLWDLIAGDEAVIPADNPQNVELRKEYIEHVRDLQSPKQLWETLERLFTQKNTMRLQFLENELAGMIQGNLSIPEYFLKIKTLCSEISEQDTEEPVSDARLRRYLIRGLRKENQAIFNEIVVLISMKKEQMLHMKIVNMNGNNAYSLKILINRSIDEGLSLKDVYHVPGLKKNLASVSQITDSGRYVLFGPNNVQILSNVKHIEADILFTRKRKESLYVLSASDAYVEKTGQNANAALWHARLGHVGYQLLQKISSQKLLDGIPIFKDFHHDMVCSGCRYGKSQH</sequence>
<dbReference type="PANTHER" id="PTHR47481:SF36">
    <property type="entry name" value="CCHC-TYPE DOMAIN-CONTAINING PROTEIN"/>
    <property type="match status" value="1"/>
</dbReference>
<dbReference type="InterPro" id="IPR025724">
    <property type="entry name" value="GAG-pre-integrase_dom"/>
</dbReference>
<dbReference type="Pfam" id="PF13976">
    <property type="entry name" value="gag_pre-integrs"/>
    <property type="match status" value="1"/>
</dbReference>
<dbReference type="EMBL" id="DUZY01000002">
    <property type="protein sequence ID" value="DAD30116.1"/>
    <property type="molecule type" value="Genomic_DNA"/>
</dbReference>
<comment type="caution">
    <text evidence="3">The sequence shown here is derived from an EMBL/GenBank/DDBJ whole genome shotgun (WGS) entry which is preliminary data.</text>
</comment>
<reference evidence="3 4" key="1">
    <citation type="journal article" date="2020" name="Mol. Biol. Evol.">
        <title>Distinct Expression and Methylation Patterns for Genes with Different Fates following a Single Whole-Genome Duplication in Flowering Plants.</title>
        <authorList>
            <person name="Shi T."/>
            <person name="Rahmani R.S."/>
            <person name="Gugger P.F."/>
            <person name="Wang M."/>
            <person name="Li H."/>
            <person name="Zhang Y."/>
            <person name="Li Z."/>
            <person name="Wang Q."/>
            <person name="Van de Peer Y."/>
            <person name="Marchal K."/>
            <person name="Chen J."/>
        </authorList>
    </citation>
    <scope>NUCLEOTIDE SEQUENCE [LARGE SCALE GENOMIC DNA]</scope>
    <source>
        <tissue evidence="3">Leaf</tissue>
    </source>
</reference>
<feature type="domain" description="Retrotransposon gag" evidence="1">
    <location>
        <begin position="46"/>
        <end position="118"/>
    </location>
</feature>
<dbReference type="Proteomes" id="UP000607653">
    <property type="component" value="Unassembled WGS sequence"/>
</dbReference>
<accession>A0A822YGP2</accession>
<evidence type="ECO:0000259" key="2">
    <source>
        <dbReference type="Pfam" id="PF13976"/>
    </source>
</evidence>
<dbReference type="AlphaFoldDB" id="A0A822YGP2"/>
<gene>
    <name evidence="3" type="ORF">HUJ06_031584</name>
</gene>
<dbReference type="InterPro" id="IPR005162">
    <property type="entry name" value="Retrotrans_gag_dom"/>
</dbReference>
<name>A0A822YGP2_NELNU</name>
<proteinExistence type="predicted"/>
<keyword evidence="4" id="KW-1185">Reference proteome</keyword>
<protein>
    <recommendedName>
        <fullName evidence="5">GAG-pre-integrase domain-containing protein</fullName>
    </recommendedName>
</protein>
<dbReference type="PANTHER" id="PTHR47481">
    <property type="match status" value="1"/>
</dbReference>
<evidence type="ECO:0000259" key="1">
    <source>
        <dbReference type="Pfam" id="PF03732"/>
    </source>
</evidence>